<dbReference type="SUPFAM" id="SSF48230">
    <property type="entry name" value="Chondroitin AC/alginate lyase"/>
    <property type="match status" value="1"/>
</dbReference>
<gene>
    <name evidence="3" type="ORF">MU1_55080</name>
</gene>
<keyword evidence="1" id="KW-0732">Signal</keyword>
<dbReference type="Proteomes" id="UP001157114">
    <property type="component" value="Unassembled WGS sequence"/>
</dbReference>
<reference evidence="3 4" key="1">
    <citation type="submission" date="2023-03" db="EMBL/GenBank/DDBJ databases">
        <title>Draft genome sequence of the bacteria which degrade cell wall of Tricholomamatutake.</title>
        <authorList>
            <person name="Konishi Y."/>
            <person name="Fukuta Y."/>
            <person name="Shirasaka N."/>
        </authorList>
    </citation>
    <scope>NUCLEOTIDE SEQUENCE [LARGE SCALE GENOMIC DNA]</scope>
    <source>
        <strain evidence="4">mu1</strain>
    </source>
</reference>
<evidence type="ECO:0000313" key="3">
    <source>
        <dbReference type="EMBL" id="GLX71159.1"/>
    </source>
</evidence>
<accession>A0ABQ6GJU4</accession>
<dbReference type="RefSeq" id="WP_284241969.1">
    <property type="nucleotide sequence ID" value="NZ_BSSQ01000027.1"/>
</dbReference>
<protein>
    <recommendedName>
        <fullName evidence="2">Polysaccharide lyase 8 N-terminal alpha-helical domain-containing protein</fullName>
    </recommendedName>
</protein>
<name>A0ABQ6GJU4_9BACL</name>
<dbReference type="Gene3D" id="1.50.10.100">
    <property type="entry name" value="Chondroitin AC/alginate lyase"/>
    <property type="match status" value="1"/>
</dbReference>
<dbReference type="InterPro" id="IPR038970">
    <property type="entry name" value="Lyase_8"/>
</dbReference>
<feature type="chain" id="PRO_5047046517" description="Polysaccharide lyase 8 N-terminal alpha-helical domain-containing protein" evidence="1">
    <location>
        <begin position="22"/>
        <end position="212"/>
    </location>
</feature>
<dbReference type="PANTHER" id="PTHR38481:SF1">
    <property type="entry name" value="HYALURONATE LYASE"/>
    <property type="match status" value="1"/>
</dbReference>
<dbReference type="EMBL" id="BSSQ01000027">
    <property type="protein sequence ID" value="GLX71159.1"/>
    <property type="molecule type" value="Genomic_DNA"/>
</dbReference>
<keyword evidence="4" id="KW-1185">Reference proteome</keyword>
<dbReference type="InterPro" id="IPR008929">
    <property type="entry name" value="Chondroitin_lyas"/>
</dbReference>
<evidence type="ECO:0000256" key="1">
    <source>
        <dbReference type="SAM" id="SignalP"/>
    </source>
</evidence>
<dbReference type="InterPro" id="IPR012970">
    <property type="entry name" value="Lyase_8_alpha_N"/>
</dbReference>
<dbReference type="Pfam" id="PF08124">
    <property type="entry name" value="Lyase_8_N"/>
    <property type="match status" value="1"/>
</dbReference>
<organism evidence="3 4">
    <name type="scientific">Paenibacillus glycanilyticus</name>
    <dbReference type="NCBI Taxonomy" id="126569"/>
    <lineage>
        <taxon>Bacteria</taxon>
        <taxon>Bacillati</taxon>
        <taxon>Bacillota</taxon>
        <taxon>Bacilli</taxon>
        <taxon>Bacillales</taxon>
        <taxon>Paenibacillaceae</taxon>
        <taxon>Paenibacillus</taxon>
    </lineage>
</organism>
<evidence type="ECO:0000259" key="2">
    <source>
        <dbReference type="Pfam" id="PF08124"/>
    </source>
</evidence>
<feature type="signal peptide" evidence="1">
    <location>
        <begin position="1"/>
        <end position="21"/>
    </location>
</feature>
<proteinExistence type="predicted"/>
<feature type="domain" description="Polysaccharide lyase 8 N-terminal alpha-helical" evidence="2">
    <location>
        <begin position="40"/>
        <end position="207"/>
    </location>
</feature>
<sequence>MVKLFKLAIVFALLLSIMPLAVGVQPAAAADELDGLRDKWKTMITGGTSFSTTDTDIAYRITRINTAADNAVAAFKTGTDRTACNCLFNGVDFKKSTSSTAWDSSGEVTLAFSKLREMALAYSTVGSTYYNDAALLTKIKDGVAWMIQNVYVVNNTNQFDNWWEWEIGAPLQLEDVLIMTYSSYTAAEIAAYVAAIDSYSSDPTLMIQNTTV</sequence>
<comment type="caution">
    <text evidence="3">The sequence shown here is derived from an EMBL/GenBank/DDBJ whole genome shotgun (WGS) entry which is preliminary data.</text>
</comment>
<dbReference type="PANTHER" id="PTHR38481">
    <property type="entry name" value="HYALURONATE LYASE"/>
    <property type="match status" value="1"/>
</dbReference>
<evidence type="ECO:0000313" key="4">
    <source>
        <dbReference type="Proteomes" id="UP001157114"/>
    </source>
</evidence>